<name>A0A2P6Q9A6_ROSCH</name>
<protein>
    <submittedName>
        <fullName evidence="2">Uncharacterized protein</fullName>
    </submittedName>
</protein>
<reference evidence="2 3" key="1">
    <citation type="journal article" date="2018" name="Nat. Genet.">
        <title>The Rosa genome provides new insights in the design of modern roses.</title>
        <authorList>
            <person name="Bendahmane M."/>
        </authorList>
    </citation>
    <scope>NUCLEOTIDE SEQUENCE [LARGE SCALE GENOMIC DNA]</scope>
    <source>
        <strain evidence="3">cv. Old Blush</strain>
    </source>
</reference>
<sequence length="128" mass="14415">MAAHRLLQFTISTITQIKSIFHSKNYKETELHPIINEEFNLNSICRWTLGSSTTAEMRSERRSKQRRGSVVLLIWPSPPLGSPHRHHFSLSPQSLPADPPPSPTRSPPQPMSSTGLQEDMGNSSIFLQ</sequence>
<feature type="compositionally biased region" description="Pro residues" evidence="1">
    <location>
        <begin position="97"/>
        <end position="110"/>
    </location>
</feature>
<proteinExistence type="predicted"/>
<feature type="compositionally biased region" description="Polar residues" evidence="1">
    <location>
        <begin position="114"/>
        <end position="128"/>
    </location>
</feature>
<dbReference type="Proteomes" id="UP000238479">
    <property type="component" value="Chromosome 5"/>
</dbReference>
<feature type="region of interest" description="Disordered" evidence="1">
    <location>
        <begin position="79"/>
        <end position="128"/>
    </location>
</feature>
<gene>
    <name evidence="2" type="ORF">RchiOBHm_Chr5g0027931</name>
</gene>
<dbReference type="AlphaFoldDB" id="A0A2P6Q9A6"/>
<evidence type="ECO:0000313" key="2">
    <source>
        <dbReference type="EMBL" id="PRQ30747.1"/>
    </source>
</evidence>
<dbReference type="Gramene" id="PRQ30747">
    <property type="protein sequence ID" value="PRQ30747"/>
    <property type="gene ID" value="RchiOBHm_Chr5g0027931"/>
</dbReference>
<evidence type="ECO:0000256" key="1">
    <source>
        <dbReference type="SAM" id="MobiDB-lite"/>
    </source>
</evidence>
<organism evidence="2 3">
    <name type="scientific">Rosa chinensis</name>
    <name type="common">China rose</name>
    <dbReference type="NCBI Taxonomy" id="74649"/>
    <lineage>
        <taxon>Eukaryota</taxon>
        <taxon>Viridiplantae</taxon>
        <taxon>Streptophyta</taxon>
        <taxon>Embryophyta</taxon>
        <taxon>Tracheophyta</taxon>
        <taxon>Spermatophyta</taxon>
        <taxon>Magnoliopsida</taxon>
        <taxon>eudicotyledons</taxon>
        <taxon>Gunneridae</taxon>
        <taxon>Pentapetalae</taxon>
        <taxon>rosids</taxon>
        <taxon>fabids</taxon>
        <taxon>Rosales</taxon>
        <taxon>Rosaceae</taxon>
        <taxon>Rosoideae</taxon>
        <taxon>Rosoideae incertae sedis</taxon>
        <taxon>Rosa</taxon>
    </lineage>
</organism>
<accession>A0A2P6Q9A6</accession>
<comment type="caution">
    <text evidence="2">The sequence shown here is derived from an EMBL/GenBank/DDBJ whole genome shotgun (WGS) entry which is preliminary data.</text>
</comment>
<keyword evidence="3" id="KW-1185">Reference proteome</keyword>
<dbReference type="EMBL" id="PDCK01000043">
    <property type="protein sequence ID" value="PRQ30747.1"/>
    <property type="molecule type" value="Genomic_DNA"/>
</dbReference>
<evidence type="ECO:0000313" key="3">
    <source>
        <dbReference type="Proteomes" id="UP000238479"/>
    </source>
</evidence>